<dbReference type="EC" id="2.7.13.3" evidence="2"/>
<dbReference type="SMART" id="SM00388">
    <property type="entry name" value="HisKA"/>
    <property type="match status" value="1"/>
</dbReference>
<evidence type="ECO:0000259" key="9">
    <source>
        <dbReference type="PROSITE" id="PS50112"/>
    </source>
</evidence>
<dbReference type="EMBL" id="VGLS01000340">
    <property type="protein sequence ID" value="MBM3224502.1"/>
    <property type="molecule type" value="Genomic_DNA"/>
</dbReference>
<evidence type="ECO:0000256" key="8">
    <source>
        <dbReference type="SAM" id="Phobius"/>
    </source>
</evidence>
<dbReference type="CDD" id="cd00130">
    <property type="entry name" value="PAS"/>
    <property type="match status" value="1"/>
</dbReference>
<keyword evidence="8" id="KW-0812">Transmembrane</keyword>
<dbReference type="SMART" id="SM00091">
    <property type="entry name" value="PAS"/>
    <property type="match status" value="1"/>
</dbReference>
<keyword evidence="6" id="KW-0067">ATP-binding</keyword>
<dbReference type="Proteomes" id="UP000712673">
    <property type="component" value="Unassembled WGS sequence"/>
</dbReference>
<proteinExistence type="predicted"/>
<dbReference type="InterPro" id="IPR036097">
    <property type="entry name" value="HisK_dim/P_sf"/>
</dbReference>
<dbReference type="GO" id="GO:0005524">
    <property type="term" value="F:ATP binding"/>
    <property type="evidence" value="ECO:0007669"/>
    <property type="project" value="UniProtKB-KW"/>
</dbReference>
<dbReference type="Gene3D" id="3.30.450.20">
    <property type="entry name" value="PAS domain"/>
    <property type="match status" value="1"/>
</dbReference>
<comment type="caution">
    <text evidence="11">The sequence shown here is derived from an EMBL/GenBank/DDBJ whole genome shotgun (WGS) entry which is preliminary data.</text>
</comment>
<feature type="transmembrane region" description="Helical" evidence="8">
    <location>
        <begin position="120"/>
        <end position="140"/>
    </location>
</feature>
<keyword evidence="4" id="KW-0547">Nucleotide-binding</keyword>
<evidence type="ECO:0000256" key="3">
    <source>
        <dbReference type="ARBA" id="ARBA00022679"/>
    </source>
</evidence>
<accession>A0A938B144</accession>
<feature type="domain" description="PAS" evidence="9">
    <location>
        <begin position="241"/>
        <end position="314"/>
    </location>
</feature>
<dbReference type="NCBIfam" id="TIGR00229">
    <property type="entry name" value="sensory_box"/>
    <property type="match status" value="1"/>
</dbReference>
<feature type="transmembrane region" description="Helical" evidence="8">
    <location>
        <begin position="147"/>
        <end position="167"/>
    </location>
</feature>
<dbReference type="PROSITE" id="PS50113">
    <property type="entry name" value="PAC"/>
    <property type="match status" value="1"/>
</dbReference>
<dbReference type="InterPro" id="IPR013656">
    <property type="entry name" value="PAS_4"/>
</dbReference>
<keyword evidence="5" id="KW-0418">Kinase</keyword>
<dbReference type="PROSITE" id="PS50112">
    <property type="entry name" value="PAS"/>
    <property type="match status" value="1"/>
</dbReference>
<feature type="domain" description="PAC" evidence="10">
    <location>
        <begin position="319"/>
        <end position="371"/>
    </location>
</feature>
<name>A0A938B144_UNCTE</name>
<dbReference type="SUPFAM" id="SSF47384">
    <property type="entry name" value="Homodimeric domain of signal transducing histidine kinase"/>
    <property type="match status" value="1"/>
</dbReference>
<reference evidence="11" key="1">
    <citation type="submission" date="2019-03" db="EMBL/GenBank/DDBJ databases">
        <title>Lake Tanganyika Metagenome-Assembled Genomes (MAGs).</title>
        <authorList>
            <person name="Tran P."/>
        </authorList>
    </citation>
    <scope>NUCLEOTIDE SEQUENCE</scope>
    <source>
        <strain evidence="11">K_DeepCast_65m_m2_066</strain>
    </source>
</reference>
<dbReference type="InterPro" id="IPR000014">
    <property type="entry name" value="PAS"/>
</dbReference>
<keyword evidence="8" id="KW-1133">Transmembrane helix</keyword>
<sequence length="512" mass="56541">MYACQLFDIRVKFLAMRRSCRHARTLRPEPPPILDLQSRQRESATAPWQWRPLPCAVPCWHAICYTCRATQHWRSRTGSVPRTVPYVLPEEGSYDVPSDHPCSMAGFACALATSVGLADLLLPLECLMSLGYILVVCLAVRSTSRHALVNTAAGCTTLLLLGWVLAWPASLTWLHMTNRALVLVMLWATVYGLRLQQRGEAALYQARGTFARQAAVPESCPRVPQENKRKAPRTDAAMRHQRDWLDVALNSLGEAVITANTHLTVTFCNQAAENLTGWQAADACGLPLKTVLRLLDEPTRQPVAINFQQVVQDNTVIGLGEQTLLLRSDGYARAIDGCATPIRDEQGRTQGMVLVMRDITAPRRLETQLRQSQKLAAIGTLAGGIAHEFNNLLAAIIGFTELTIEDLPATSPSSRNLQKVLQAGLRAKQIVQQLVAFSRQSQPVREAVQLDQSVREALALLRASLPSTITLNYTGKPVGGQSLPTRRRCSRWSCTWWRMPAMPCASPVAVSM</sequence>
<evidence type="ECO:0000256" key="5">
    <source>
        <dbReference type="ARBA" id="ARBA00022777"/>
    </source>
</evidence>
<dbReference type="InterPro" id="IPR035965">
    <property type="entry name" value="PAS-like_dom_sf"/>
</dbReference>
<keyword evidence="7" id="KW-0902">Two-component regulatory system</keyword>
<dbReference type="GO" id="GO:0000155">
    <property type="term" value="F:phosphorelay sensor kinase activity"/>
    <property type="evidence" value="ECO:0007669"/>
    <property type="project" value="InterPro"/>
</dbReference>
<dbReference type="AlphaFoldDB" id="A0A938B144"/>
<evidence type="ECO:0000256" key="6">
    <source>
        <dbReference type="ARBA" id="ARBA00022840"/>
    </source>
</evidence>
<evidence type="ECO:0000256" key="1">
    <source>
        <dbReference type="ARBA" id="ARBA00000085"/>
    </source>
</evidence>
<dbReference type="InterPro" id="IPR000700">
    <property type="entry name" value="PAS-assoc_C"/>
</dbReference>
<keyword evidence="8" id="KW-0472">Membrane</keyword>
<evidence type="ECO:0000259" key="10">
    <source>
        <dbReference type="PROSITE" id="PS50113"/>
    </source>
</evidence>
<organism evidence="11 12">
    <name type="scientific">Tectimicrobiota bacterium</name>
    <dbReference type="NCBI Taxonomy" id="2528274"/>
    <lineage>
        <taxon>Bacteria</taxon>
        <taxon>Pseudomonadati</taxon>
        <taxon>Nitrospinota/Tectimicrobiota group</taxon>
        <taxon>Candidatus Tectimicrobiota</taxon>
    </lineage>
</organism>
<dbReference type="Pfam" id="PF00512">
    <property type="entry name" value="HisKA"/>
    <property type="match status" value="1"/>
</dbReference>
<evidence type="ECO:0000256" key="7">
    <source>
        <dbReference type="ARBA" id="ARBA00023012"/>
    </source>
</evidence>
<comment type="catalytic activity">
    <reaction evidence="1">
        <text>ATP + protein L-histidine = ADP + protein N-phospho-L-histidine.</text>
        <dbReference type="EC" id="2.7.13.3"/>
    </reaction>
</comment>
<protein>
    <recommendedName>
        <fullName evidence="2">histidine kinase</fullName>
        <ecNumber evidence="2">2.7.13.3</ecNumber>
    </recommendedName>
</protein>
<gene>
    <name evidence="11" type="ORF">FJZ47_11970</name>
</gene>
<evidence type="ECO:0000313" key="12">
    <source>
        <dbReference type="Proteomes" id="UP000712673"/>
    </source>
</evidence>
<keyword evidence="3" id="KW-0808">Transferase</keyword>
<evidence type="ECO:0000256" key="2">
    <source>
        <dbReference type="ARBA" id="ARBA00012438"/>
    </source>
</evidence>
<dbReference type="Gene3D" id="1.10.287.130">
    <property type="match status" value="1"/>
</dbReference>
<dbReference type="InterPro" id="IPR003661">
    <property type="entry name" value="HisK_dim/P_dom"/>
</dbReference>
<dbReference type="CDD" id="cd00082">
    <property type="entry name" value="HisKA"/>
    <property type="match status" value="1"/>
</dbReference>
<evidence type="ECO:0000256" key="4">
    <source>
        <dbReference type="ARBA" id="ARBA00022741"/>
    </source>
</evidence>
<dbReference type="Pfam" id="PF08448">
    <property type="entry name" value="PAS_4"/>
    <property type="match status" value="1"/>
</dbReference>
<dbReference type="PANTHER" id="PTHR43065:SF46">
    <property type="entry name" value="C4-DICARBOXYLATE TRANSPORT SENSOR PROTEIN DCTB"/>
    <property type="match status" value="1"/>
</dbReference>
<dbReference type="SUPFAM" id="SSF55785">
    <property type="entry name" value="PYP-like sensor domain (PAS domain)"/>
    <property type="match status" value="1"/>
</dbReference>
<dbReference type="PANTHER" id="PTHR43065">
    <property type="entry name" value="SENSOR HISTIDINE KINASE"/>
    <property type="match status" value="1"/>
</dbReference>
<evidence type="ECO:0000313" key="11">
    <source>
        <dbReference type="EMBL" id="MBM3224502.1"/>
    </source>
</evidence>